<evidence type="ECO:0000256" key="3">
    <source>
        <dbReference type="ARBA" id="ARBA00022679"/>
    </source>
</evidence>
<evidence type="ECO:0000256" key="2">
    <source>
        <dbReference type="ARBA" id="ARBA00022676"/>
    </source>
</evidence>
<reference evidence="7 8" key="1">
    <citation type="submission" date="2018-10" db="EMBL/GenBank/DDBJ databases">
        <authorList>
            <person name="Jung H.S."/>
            <person name="Jeon C.O."/>
        </authorList>
    </citation>
    <scope>NUCLEOTIDE SEQUENCE [LARGE SCALE GENOMIC DNA]</scope>
    <source>
        <strain evidence="7 8">MA-7-27</strain>
    </source>
</reference>
<protein>
    <submittedName>
        <fullName evidence="7">Glycosyltransferase</fullName>
    </submittedName>
</protein>
<keyword evidence="2" id="KW-0328">Glycosyltransferase</keyword>
<dbReference type="EMBL" id="RCNT01000010">
    <property type="protein sequence ID" value="RMA40911.1"/>
    <property type="molecule type" value="Genomic_DNA"/>
</dbReference>
<dbReference type="InterPro" id="IPR007831">
    <property type="entry name" value="T2SS_GspE_N"/>
</dbReference>
<keyword evidence="8" id="KW-1185">Reference proteome</keyword>
<evidence type="ECO:0000259" key="5">
    <source>
        <dbReference type="Pfam" id="PF05157"/>
    </source>
</evidence>
<sequence length="656" mass="72617">MPLNTLVFKSTRTRPEFRLLRDPPVRVVERKARRRPRPLAEILMDQGAIGPETLLRAIALQRHQDLPIGEILIAHGDISERQLLNGLCAQYGAKAINLATDPADATLAALLPAKTAIALGVLPWRRAGQALIVVTNRPDQEAAIRAAFNPDQPLIVAIASRSQMHDALTRAYGPELARLAEARVPQQVSCRNWNARRWMPVLASWALAVAAFAWTNPVVLAVLAYGIALLVFFCNATLKLAALAAALRAPVPEPSRGIAAALAPPRQPIPLRRQPVVSILVPLLREQDIAGQLVKRLSRLDYPRELLDVILVLEAGDRTTQTALAQATLPSWMRAVTVPPGHPQTKPRALNYALNFARGSIIGIYDAEDRPDPDQIRKVVRRFSECPPEVACLQGRLDYYNATHNWISRCFTIEYASWFRMMLPGVQRLGLFVPLGGTTLFLRRAALEAVGAWDAHNVTEDAELGLRLVRNGYRTEIVATTTYEEANSAILPWIRQRSRWLKGYAMTWVTHMRDPVALWRSLRPRAFLGFQLQILGTVLGFLAAPLLWTFSLVPFGLPHPLDPVLTPFGFGMIGAGFVLALVLSLTMSFLACRAPHLRRHRLALPLMLLYFPLASAAAVLALVEMLLRPFHWAKTAHGKFSHRRGMVATPGTGTTP</sequence>
<dbReference type="InterPro" id="IPR037257">
    <property type="entry name" value="T2SS_E_N_sf"/>
</dbReference>
<dbReference type="Gene3D" id="3.30.300.160">
    <property type="entry name" value="Type II secretion system, protein E, N-terminal domain"/>
    <property type="match status" value="1"/>
</dbReference>
<comment type="caution">
    <text evidence="7">The sequence shown here is derived from an EMBL/GenBank/DDBJ whole genome shotgun (WGS) entry which is preliminary data.</text>
</comment>
<comment type="similarity">
    <text evidence="1">Belongs to the glycosyltransferase 2 family.</text>
</comment>
<gene>
    <name evidence="7" type="ORF">D9R08_17290</name>
</gene>
<dbReference type="Pfam" id="PF05157">
    <property type="entry name" value="MshEN"/>
    <property type="match status" value="1"/>
</dbReference>
<keyword evidence="3 7" id="KW-0808">Transferase</keyword>
<dbReference type="InterPro" id="IPR029044">
    <property type="entry name" value="Nucleotide-diphossugar_trans"/>
</dbReference>
<dbReference type="GO" id="GO:0016757">
    <property type="term" value="F:glycosyltransferase activity"/>
    <property type="evidence" value="ECO:0007669"/>
    <property type="project" value="UniProtKB-KW"/>
</dbReference>
<dbReference type="PANTHER" id="PTHR43630">
    <property type="entry name" value="POLY-BETA-1,6-N-ACETYL-D-GLUCOSAMINE SYNTHASE"/>
    <property type="match status" value="1"/>
</dbReference>
<dbReference type="Gene3D" id="3.90.550.10">
    <property type="entry name" value="Spore Coat Polysaccharide Biosynthesis Protein SpsA, Chain A"/>
    <property type="match status" value="1"/>
</dbReference>
<feature type="transmembrane region" description="Helical" evidence="4">
    <location>
        <begin position="527"/>
        <end position="548"/>
    </location>
</feature>
<keyword evidence="4" id="KW-1133">Transmembrane helix</keyword>
<feature type="domain" description="Type II secretion system protein GspE N-terminal" evidence="5">
    <location>
        <begin position="91"/>
        <end position="176"/>
    </location>
</feature>
<dbReference type="Pfam" id="PF13632">
    <property type="entry name" value="Glyco_trans_2_3"/>
    <property type="match status" value="1"/>
</dbReference>
<feature type="transmembrane region" description="Helical" evidence="4">
    <location>
        <begin position="602"/>
        <end position="623"/>
    </location>
</feature>
<evidence type="ECO:0000313" key="8">
    <source>
        <dbReference type="Proteomes" id="UP000281343"/>
    </source>
</evidence>
<keyword evidence="4" id="KW-0472">Membrane</keyword>
<organism evidence="7 8">
    <name type="scientific">Rhodophyticola porphyridii</name>
    <dbReference type="NCBI Taxonomy" id="1852017"/>
    <lineage>
        <taxon>Bacteria</taxon>
        <taxon>Pseudomonadati</taxon>
        <taxon>Pseudomonadota</taxon>
        <taxon>Alphaproteobacteria</taxon>
        <taxon>Rhodobacterales</taxon>
        <taxon>Roseobacteraceae</taxon>
        <taxon>Rhodophyticola</taxon>
    </lineage>
</organism>
<evidence type="ECO:0000313" key="7">
    <source>
        <dbReference type="EMBL" id="RMA40911.1"/>
    </source>
</evidence>
<evidence type="ECO:0000256" key="1">
    <source>
        <dbReference type="ARBA" id="ARBA00006739"/>
    </source>
</evidence>
<accession>A0A3L9XWC5</accession>
<proteinExistence type="inferred from homology"/>
<evidence type="ECO:0000259" key="6">
    <source>
        <dbReference type="Pfam" id="PF13632"/>
    </source>
</evidence>
<dbReference type="AlphaFoldDB" id="A0A3L9XWC5"/>
<keyword evidence="4" id="KW-0812">Transmembrane</keyword>
<feature type="transmembrane region" description="Helical" evidence="4">
    <location>
        <begin position="222"/>
        <end position="247"/>
    </location>
</feature>
<name>A0A3L9XWC5_9RHOB</name>
<feature type="transmembrane region" description="Helical" evidence="4">
    <location>
        <begin position="568"/>
        <end position="590"/>
    </location>
</feature>
<dbReference type="Proteomes" id="UP000281343">
    <property type="component" value="Unassembled WGS sequence"/>
</dbReference>
<evidence type="ECO:0000256" key="4">
    <source>
        <dbReference type="SAM" id="Phobius"/>
    </source>
</evidence>
<dbReference type="SUPFAM" id="SSF53448">
    <property type="entry name" value="Nucleotide-diphospho-sugar transferases"/>
    <property type="match status" value="1"/>
</dbReference>
<dbReference type="InterPro" id="IPR001173">
    <property type="entry name" value="Glyco_trans_2-like"/>
</dbReference>
<dbReference type="SUPFAM" id="SSF160246">
    <property type="entry name" value="EspE N-terminal domain-like"/>
    <property type="match status" value="1"/>
</dbReference>
<dbReference type="PANTHER" id="PTHR43630:SF1">
    <property type="entry name" value="POLY-BETA-1,6-N-ACETYL-D-GLUCOSAMINE SYNTHASE"/>
    <property type="match status" value="1"/>
</dbReference>
<dbReference type="OrthoDB" id="7431422at2"/>
<feature type="domain" description="Glycosyltransferase 2-like" evidence="6">
    <location>
        <begin position="362"/>
        <end position="550"/>
    </location>
</feature>